<dbReference type="PANTHER" id="PTHR46838">
    <property type="entry name" value="TUMOR NECROSIS FACTOR RECEPTOR SUPERFAMILY MEMBER 14"/>
    <property type="match status" value="1"/>
</dbReference>
<name>A0A0P7YTM4_SCLFO</name>
<dbReference type="PROSITE" id="PS50050">
    <property type="entry name" value="TNFR_NGFR_2"/>
    <property type="match status" value="1"/>
</dbReference>
<evidence type="ECO:0000313" key="4">
    <source>
        <dbReference type="Proteomes" id="UP000034805"/>
    </source>
</evidence>
<dbReference type="GO" id="GO:0009897">
    <property type="term" value="C:external side of plasma membrane"/>
    <property type="evidence" value="ECO:0007669"/>
    <property type="project" value="TreeGrafter"/>
</dbReference>
<evidence type="ECO:0000256" key="1">
    <source>
        <dbReference type="PROSITE-ProRule" id="PRU00206"/>
    </source>
</evidence>
<dbReference type="SMART" id="SM00208">
    <property type="entry name" value="TNFR"/>
    <property type="match status" value="1"/>
</dbReference>
<proteinExistence type="predicted"/>
<feature type="non-terminal residue" evidence="3">
    <location>
        <position position="1"/>
    </location>
</feature>
<dbReference type="EMBL" id="JARO02003191">
    <property type="protein sequence ID" value="KPP70997.1"/>
    <property type="molecule type" value="Genomic_DNA"/>
</dbReference>
<dbReference type="GO" id="GO:0050830">
    <property type="term" value="P:defense response to Gram-positive bacterium"/>
    <property type="evidence" value="ECO:0007669"/>
    <property type="project" value="TreeGrafter"/>
</dbReference>
<dbReference type="GO" id="GO:0050829">
    <property type="term" value="P:defense response to Gram-negative bacterium"/>
    <property type="evidence" value="ECO:0007669"/>
    <property type="project" value="TreeGrafter"/>
</dbReference>
<gene>
    <name evidence="3" type="ORF">Z043_110129</name>
</gene>
<dbReference type="GO" id="GO:0046642">
    <property type="term" value="P:negative regulation of alpha-beta T cell proliferation"/>
    <property type="evidence" value="ECO:0007669"/>
    <property type="project" value="TreeGrafter"/>
</dbReference>
<evidence type="ECO:0000313" key="3">
    <source>
        <dbReference type="EMBL" id="KPP70997.1"/>
    </source>
</evidence>
<feature type="repeat" description="TNFR-Cys" evidence="1">
    <location>
        <begin position="17"/>
        <end position="59"/>
    </location>
</feature>
<feature type="domain" description="TNFR-Cys" evidence="2">
    <location>
        <begin position="17"/>
        <end position="59"/>
    </location>
</feature>
<evidence type="ECO:0000259" key="2">
    <source>
        <dbReference type="PROSITE" id="PS50050"/>
    </source>
</evidence>
<dbReference type="SUPFAM" id="SSF57586">
    <property type="entry name" value="TNF receptor-like"/>
    <property type="match status" value="1"/>
</dbReference>
<feature type="non-terminal residue" evidence="3">
    <location>
        <position position="134"/>
    </location>
</feature>
<keyword evidence="1" id="KW-1015">Disulfide bond</keyword>
<organism evidence="3 4">
    <name type="scientific">Scleropages formosus</name>
    <name type="common">Asian bonytongue</name>
    <name type="synonym">Osteoglossum formosum</name>
    <dbReference type="NCBI Taxonomy" id="113540"/>
    <lineage>
        <taxon>Eukaryota</taxon>
        <taxon>Metazoa</taxon>
        <taxon>Chordata</taxon>
        <taxon>Craniata</taxon>
        <taxon>Vertebrata</taxon>
        <taxon>Euteleostomi</taxon>
        <taxon>Actinopterygii</taxon>
        <taxon>Neopterygii</taxon>
        <taxon>Teleostei</taxon>
        <taxon>Osteoglossocephala</taxon>
        <taxon>Osteoglossomorpha</taxon>
        <taxon>Osteoglossiformes</taxon>
        <taxon>Osteoglossidae</taxon>
        <taxon>Scleropages</taxon>
    </lineage>
</organism>
<dbReference type="GO" id="GO:2000406">
    <property type="term" value="P:positive regulation of T cell migration"/>
    <property type="evidence" value="ECO:0007669"/>
    <property type="project" value="TreeGrafter"/>
</dbReference>
<dbReference type="Gene3D" id="2.10.50.10">
    <property type="entry name" value="Tumor Necrosis Factor Receptor, subunit A, domain 2"/>
    <property type="match status" value="2"/>
</dbReference>
<sequence length="134" mass="14839">YHVYRHYTVYTSTTCIPCTGSTFINKPNAHINCKPCTVCDQGLGLRTVKECKPSSDAMCGALEGNYCIDLYEGGCRAAQKHTICKPGQFIKYPGMVVYKDCTFDSSTSCIPCVGDMFMNQPNGLRRCFPCKTCD</sequence>
<dbReference type="PROSITE" id="PS00652">
    <property type="entry name" value="TNFR_NGFR_1"/>
    <property type="match status" value="1"/>
</dbReference>
<dbReference type="InterPro" id="IPR001368">
    <property type="entry name" value="TNFR/NGFR_Cys_rich_reg"/>
</dbReference>
<comment type="caution">
    <text evidence="3">The sequence shown here is derived from an EMBL/GenBank/DDBJ whole genome shotgun (WGS) entry which is preliminary data.</text>
</comment>
<dbReference type="AlphaFoldDB" id="A0A0P7YTM4"/>
<feature type="disulfide bond" evidence="1">
    <location>
        <begin position="18"/>
        <end position="33"/>
    </location>
</feature>
<dbReference type="GO" id="GO:0002720">
    <property type="term" value="P:positive regulation of cytokine production involved in immune response"/>
    <property type="evidence" value="ECO:0007669"/>
    <property type="project" value="TreeGrafter"/>
</dbReference>
<reference evidence="3 4" key="1">
    <citation type="submission" date="2015-08" db="EMBL/GenBank/DDBJ databases">
        <title>The genome of the Asian arowana (Scleropages formosus).</title>
        <authorList>
            <person name="Tan M.H."/>
            <person name="Gan H.M."/>
            <person name="Croft L.J."/>
            <person name="Austin C.M."/>
        </authorList>
    </citation>
    <scope>NUCLEOTIDE SEQUENCE [LARGE SCALE GENOMIC DNA]</scope>
    <source>
        <strain evidence="3">Aro1</strain>
    </source>
</reference>
<comment type="caution">
    <text evidence="1">Lacks conserved residue(s) required for the propagation of feature annotation.</text>
</comment>
<dbReference type="Proteomes" id="UP000034805">
    <property type="component" value="Unassembled WGS sequence"/>
</dbReference>
<protein>
    <recommendedName>
        <fullName evidence="2">TNFR-Cys domain-containing protein</fullName>
    </recommendedName>
</protein>
<dbReference type="PANTHER" id="PTHR46838:SF1">
    <property type="entry name" value="TUMOR NECROSIS FACTOR RECEPTOR SUPERFAMILY MEMBER 14"/>
    <property type="match status" value="1"/>
</dbReference>
<dbReference type="Pfam" id="PF00020">
    <property type="entry name" value="TNFR_c6"/>
    <property type="match status" value="1"/>
</dbReference>
<accession>A0A0P7YTM4</accession>